<protein>
    <submittedName>
        <fullName evidence="1">Uncharacterized protein</fullName>
    </submittedName>
</protein>
<dbReference type="AlphaFoldDB" id="A0A0E9UJP2"/>
<accession>A0A0E9UJP2</accession>
<reference evidence="1" key="2">
    <citation type="journal article" date="2015" name="Fish Shellfish Immunol.">
        <title>Early steps in the European eel (Anguilla anguilla)-Vibrio vulnificus interaction in the gills: Role of the RtxA13 toxin.</title>
        <authorList>
            <person name="Callol A."/>
            <person name="Pajuelo D."/>
            <person name="Ebbesson L."/>
            <person name="Teles M."/>
            <person name="MacKenzie S."/>
            <person name="Amaro C."/>
        </authorList>
    </citation>
    <scope>NUCLEOTIDE SEQUENCE</scope>
</reference>
<organism evidence="1">
    <name type="scientific">Anguilla anguilla</name>
    <name type="common">European freshwater eel</name>
    <name type="synonym">Muraena anguilla</name>
    <dbReference type="NCBI Taxonomy" id="7936"/>
    <lineage>
        <taxon>Eukaryota</taxon>
        <taxon>Metazoa</taxon>
        <taxon>Chordata</taxon>
        <taxon>Craniata</taxon>
        <taxon>Vertebrata</taxon>
        <taxon>Euteleostomi</taxon>
        <taxon>Actinopterygii</taxon>
        <taxon>Neopterygii</taxon>
        <taxon>Teleostei</taxon>
        <taxon>Anguilliformes</taxon>
        <taxon>Anguillidae</taxon>
        <taxon>Anguilla</taxon>
    </lineage>
</organism>
<proteinExistence type="predicted"/>
<dbReference type="EMBL" id="GBXM01042585">
    <property type="protein sequence ID" value="JAH65992.1"/>
    <property type="molecule type" value="Transcribed_RNA"/>
</dbReference>
<sequence length="58" mass="6566">MSLSERADVLYILTPDRGGMSFRAFLKGKRYGKSGHPGPLLKRYCRRASITQSHSRPN</sequence>
<evidence type="ECO:0000313" key="1">
    <source>
        <dbReference type="EMBL" id="JAH65992.1"/>
    </source>
</evidence>
<name>A0A0E9UJP2_ANGAN</name>
<reference evidence="1" key="1">
    <citation type="submission" date="2014-11" db="EMBL/GenBank/DDBJ databases">
        <authorList>
            <person name="Amaro Gonzalez C."/>
        </authorList>
    </citation>
    <scope>NUCLEOTIDE SEQUENCE</scope>
</reference>